<reference evidence="2" key="1">
    <citation type="journal article" date="2010" name="Genome Res.">
        <title>Population genomic sequencing of Coccidioides fungi reveals recent hybridization and transposon control.</title>
        <authorList>
            <person name="Neafsey D.E."/>
            <person name="Barker B.M."/>
            <person name="Sharpton T.J."/>
            <person name="Stajich J.E."/>
            <person name="Park D.J."/>
            <person name="Whiston E."/>
            <person name="Hung C.-Y."/>
            <person name="McMahan C."/>
            <person name="White J."/>
            <person name="Sykes S."/>
            <person name="Heiman D."/>
            <person name="Young S."/>
            <person name="Zeng Q."/>
            <person name="Abouelleil A."/>
            <person name="Aftuck L."/>
            <person name="Bessette D."/>
            <person name="Brown A."/>
            <person name="FitzGerald M."/>
            <person name="Lui A."/>
            <person name="Macdonald J.P."/>
            <person name="Priest M."/>
            <person name="Orbach M.J."/>
            <person name="Galgiani J.N."/>
            <person name="Kirkland T.N."/>
            <person name="Cole G.T."/>
            <person name="Birren B.W."/>
            <person name="Henn M.R."/>
            <person name="Taylor J.W."/>
            <person name="Rounsley S.D."/>
        </authorList>
    </citation>
    <scope>NUCLEOTIDE SEQUENCE [LARGE SCALE GENOMIC DNA]</scope>
    <source>
        <strain evidence="2">RMSCC 3703</strain>
    </source>
</reference>
<name>A0A0J8QQS3_COCIT</name>
<evidence type="ECO:0000313" key="2">
    <source>
        <dbReference type="Proteomes" id="UP000054559"/>
    </source>
</evidence>
<protein>
    <submittedName>
        <fullName evidence="1">Uncharacterized protein</fullName>
    </submittedName>
</protein>
<gene>
    <name evidence="1" type="ORF">CISG_00898</name>
</gene>
<organism evidence="1 2">
    <name type="scientific">Coccidioides immitis RMSCC 3703</name>
    <dbReference type="NCBI Taxonomy" id="454286"/>
    <lineage>
        <taxon>Eukaryota</taxon>
        <taxon>Fungi</taxon>
        <taxon>Dikarya</taxon>
        <taxon>Ascomycota</taxon>
        <taxon>Pezizomycotina</taxon>
        <taxon>Eurotiomycetes</taxon>
        <taxon>Eurotiomycetidae</taxon>
        <taxon>Onygenales</taxon>
        <taxon>Onygenaceae</taxon>
        <taxon>Coccidioides</taxon>
    </lineage>
</organism>
<dbReference type="EMBL" id="DS268119">
    <property type="protein sequence ID" value="KMU74969.1"/>
    <property type="molecule type" value="Genomic_DNA"/>
</dbReference>
<proteinExistence type="predicted"/>
<dbReference type="AlphaFoldDB" id="A0A0J8QQS3"/>
<accession>A0A0J8QQS3</accession>
<dbReference type="Proteomes" id="UP000054559">
    <property type="component" value="Unassembled WGS sequence"/>
</dbReference>
<evidence type="ECO:0000313" key="1">
    <source>
        <dbReference type="EMBL" id="KMU74969.1"/>
    </source>
</evidence>
<sequence>MEGVKSDGPNVVPIIQHVGPTKELTIDVSELKEDLESPSIDHPTGGRDFLIVFKVNLGPHEAHSQARFPRVETPGRRVNRQMYGECIQDPDDEMLEKVAAACSLAKNLISGNEQIGLFTR</sequence>